<dbReference type="Proteomes" id="UP001500967">
    <property type="component" value="Unassembled WGS sequence"/>
</dbReference>
<feature type="compositionally biased region" description="Pro residues" evidence="4">
    <location>
        <begin position="446"/>
        <end position="460"/>
    </location>
</feature>
<keyword evidence="1" id="KW-0547">Nucleotide-binding</keyword>
<feature type="region of interest" description="Disordered" evidence="4">
    <location>
        <begin position="350"/>
        <end position="501"/>
    </location>
</feature>
<evidence type="ECO:0000256" key="1">
    <source>
        <dbReference type="ARBA" id="ARBA00022741"/>
    </source>
</evidence>
<evidence type="ECO:0000313" key="7">
    <source>
        <dbReference type="Proteomes" id="UP001500967"/>
    </source>
</evidence>
<organism evidence="6 7">
    <name type="scientific">Cryptosporangium japonicum</name>
    <dbReference type="NCBI Taxonomy" id="80872"/>
    <lineage>
        <taxon>Bacteria</taxon>
        <taxon>Bacillati</taxon>
        <taxon>Actinomycetota</taxon>
        <taxon>Actinomycetes</taxon>
        <taxon>Cryptosporangiales</taxon>
        <taxon>Cryptosporangiaceae</taxon>
        <taxon>Cryptosporangium</taxon>
    </lineage>
</organism>
<feature type="compositionally biased region" description="Pro residues" evidence="4">
    <location>
        <begin position="711"/>
        <end position="721"/>
    </location>
</feature>
<dbReference type="RefSeq" id="WP_344648501.1">
    <property type="nucleotide sequence ID" value="NZ_BAAAGX010000007.1"/>
</dbReference>
<dbReference type="PANTHER" id="PTHR42749:SF1">
    <property type="entry name" value="CELL SHAPE-DETERMINING PROTEIN MREB"/>
    <property type="match status" value="1"/>
</dbReference>
<evidence type="ECO:0000256" key="5">
    <source>
        <dbReference type="SAM" id="Phobius"/>
    </source>
</evidence>
<evidence type="ECO:0000256" key="3">
    <source>
        <dbReference type="ARBA" id="ARBA00023186"/>
    </source>
</evidence>
<keyword evidence="5" id="KW-1133">Transmembrane helix</keyword>
<keyword evidence="5" id="KW-0812">Transmembrane</keyword>
<feature type="compositionally biased region" description="Low complexity" evidence="4">
    <location>
        <begin position="701"/>
        <end position="710"/>
    </location>
</feature>
<dbReference type="PRINTS" id="PR00301">
    <property type="entry name" value="HEATSHOCK70"/>
</dbReference>
<feature type="compositionally biased region" description="Low complexity" evidence="4">
    <location>
        <begin position="396"/>
        <end position="413"/>
    </location>
</feature>
<dbReference type="EMBL" id="BAAAGX010000007">
    <property type="protein sequence ID" value="GAA0235004.1"/>
    <property type="molecule type" value="Genomic_DNA"/>
</dbReference>
<reference evidence="7" key="1">
    <citation type="journal article" date="2019" name="Int. J. Syst. Evol. Microbiol.">
        <title>The Global Catalogue of Microorganisms (GCM) 10K type strain sequencing project: providing services to taxonomists for standard genome sequencing and annotation.</title>
        <authorList>
            <consortium name="The Broad Institute Genomics Platform"/>
            <consortium name="The Broad Institute Genome Sequencing Center for Infectious Disease"/>
            <person name="Wu L."/>
            <person name="Ma J."/>
        </authorList>
    </citation>
    <scope>NUCLEOTIDE SEQUENCE [LARGE SCALE GENOMIC DNA]</scope>
    <source>
        <strain evidence="7">JCM 10425</strain>
    </source>
</reference>
<protein>
    <recommendedName>
        <fullName evidence="8">Hsp70 protein</fullName>
    </recommendedName>
</protein>
<dbReference type="Gene3D" id="3.90.640.10">
    <property type="entry name" value="Actin, Chain A, domain 4"/>
    <property type="match status" value="1"/>
</dbReference>
<dbReference type="InterPro" id="IPR043129">
    <property type="entry name" value="ATPase_NBD"/>
</dbReference>
<evidence type="ECO:0000256" key="4">
    <source>
        <dbReference type="SAM" id="MobiDB-lite"/>
    </source>
</evidence>
<dbReference type="Gene3D" id="3.30.420.40">
    <property type="match status" value="2"/>
</dbReference>
<feature type="transmembrane region" description="Helical" evidence="5">
    <location>
        <begin position="617"/>
        <end position="637"/>
    </location>
</feature>
<feature type="transmembrane region" description="Helical" evidence="5">
    <location>
        <begin position="562"/>
        <end position="585"/>
    </location>
</feature>
<evidence type="ECO:0000256" key="2">
    <source>
        <dbReference type="ARBA" id="ARBA00022840"/>
    </source>
</evidence>
<dbReference type="PANTHER" id="PTHR42749">
    <property type="entry name" value="CELL SHAPE-DETERMINING PROTEIN MREB"/>
    <property type="match status" value="1"/>
</dbReference>
<feature type="transmembrane region" description="Helical" evidence="5">
    <location>
        <begin position="643"/>
        <end position="664"/>
    </location>
</feature>
<keyword evidence="2" id="KW-0067">ATP-binding</keyword>
<comment type="caution">
    <text evidence="6">The sequence shown here is derived from an EMBL/GenBank/DDBJ whole genome shotgun (WGS) entry which is preliminary data.</text>
</comment>
<feature type="transmembrane region" description="Helical" evidence="5">
    <location>
        <begin position="527"/>
        <end position="550"/>
    </location>
</feature>
<feature type="compositionally biased region" description="Pro residues" evidence="4">
    <location>
        <begin position="352"/>
        <end position="395"/>
    </location>
</feature>
<dbReference type="SUPFAM" id="SSF53067">
    <property type="entry name" value="Actin-like ATPase domain"/>
    <property type="match status" value="2"/>
</dbReference>
<feature type="region of interest" description="Disordered" evidence="4">
    <location>
        <begin position="701"/>
        <end position="732"/>
    </location>
</feature>
<evidence type="ECO:0008006" key="8">
    <source>
        <dbReference type="Google" id="ProtNLM"/>
    </source>
</evidence>
<dbReference type="InterPro" id="IPR013126">
    <property type="entry name" value="Hsp_70_fam"/>
</dbReference>
<name>A0ABP3DKL2_9ACTN</name>
<dbReference type="Pfam" id="PF00012">
    <property type="entry name" value="HSP70"/>
    <property type="match status" value="1"/>
</dbReference>
<keyword evidence="3" id="KW-0143">Chaperone</keyword>
<evidence type="ECO:0000313" key="6">
    <source>
        <dbReference type="EMBL" id="GAA0235004.1"/>
    </source>
</evidence>
<accession>A0ABP3DKL2</accession>
<keyword evidence="5" id="KW-0472">Membrane</keyword>
<proteinExistence type="predicted"/>
<keyword evidence="7" id="KW-1185">Reference proteome</keyword>
<sequence length="755" mass="78075">MTALAVDYGTSNTVAMLAWPDGRIRPLLFDGSPLLPSGVCLEHDGHLLAGRAAQRAGRVSPQSYEPNPKRRIDDVELLLGDRDVPVVTAIAATLDRVWQEVRRTLPAPPEQIVVTCPVAWGPARRAVLQDAAGRAGLPDVHLLAEPVAAATYYATEFDGRLPADGCLVVYDLGAGTFDVTVVRPTSEPLAYRGLDTFGSLDLDALVVSIASDVIGAAFAPLRAPRTLAEQRAFRALWSDASEAKEALSSRSSATLVVPIVDRDVVISREQFEELARPRLADTIDVTLQCVREARVPREQVSGLFLVGGGSRTPLIGTLLHRATGVAPTVLDQPELVVAEGALRWVLRRPEPRPLPVAPPPLDFGPAPEPIRYPAEPGPAPAPPPAPSVPSDPGGPVPASGPAGDPGPRIPSAGPAGGAGPSVPPADSVSGPHVRIPSSRPVGEPGAPTPVPGDPGAPTPVPGEVGDPGAPMPVPGEVGDPGAGMPSGPGAPGAVGVPYPEGPGSGHAGPFLPSALPPEIFGAGAAGLVIPALILAPLGFVLFVVSVPVILQTLSYGARYTPLTWLALLAGSVPSLLLITAAAYRLGRLRRAARLRVDDLGITVLAGNVGAERRLRGLGWIVPSPLLLLAALVFRYAWPGRADSVSALATALGVLGLVTGAIIGARSILPPGHQEVLAWRGIRTATLTRRGPLRRRTLTVLPTGPVTLPAPADRPGPAVPPARPRHLDARGLPAKRLAAALERHGGHRRSEPATTA</sequence>
<feature type="compositionally biased region" description="Gly residues" evidence="4">
    <location>
        <begin position="478"/>
        <end position="492"/>
    </location>
</feature>
<gene>
    <name evidence="6" type="ORF">GCM10009539_20410</name>
</gene>